<feature type="compositionally biased region" description="Low complexity" evidence="1">
    <location>
        <begin position="518"/>
        <end position="542"/>
    </location>
</feature>
<evidence type="ECO:0000313" key="4">
    <source>
        <dbReference type="WBParaSite" id="MBELARI_LOCUS17141"/>
    </source>
</evidence>
<feature type="domain" description="NADAR" evidence="2">
    <location>
        <begin position="22"/>
        <end position="172"/>
    </location>
</feature>
<dbReference type="WBParaSite" id="MBELARI_LOCUS17141">
    <property type="protein sequence ID" value="MBELARI_LOCUS17141"/>
    <property type="gene ID" value="MBELARI_LOCUS17141"/>
</dbReference>
<organism evidence="3 4">
    <name type="scientific">Mesorhabditis belari</name>
    <dbReference type="NCBI Taxonomy" id="2138241"/>
    <lineage>
        <taxon>Eukaryota</taxon>
        <taxon>Metazoa</taxon>
        <taxon>Ecdysozoa</taxon>
        <taxon>Nematoda</taxon>
        <taxon>Chromadorea</taxon>
        <taxon>Rhabditida</taxon>
        <taxon>Rhabditina</taxon>
        <taxon>Rhabditomorpha</taxon>
        <taxon>Rhabditoidea</taxon>
        <taxon>Rhabditidae</taxon>
        <taxon>Mesorhabditinae</taxon>
        <taxon>Mesorhabditis</taxon>
    </lineage>
</organism>
<reference evidence="4" key="1">
    <citation type="submission" date="2024-02" db="UniProtKB">
        <authorList>
            <consortium name="WormBaseParasite"/>
        </authorList>
    </citation>
    <scope>IDENTIFICATION</scope>
</reference>
<dbReference type="NCBIfam" id="TIGR02464">
    <property type="entry name" value="ribofla_fusion"/>
    <property type="match status" value="1"/>
</dbReference>
<dbReference type="SUPFAM" id="SSF143990">
    <property type="entry name" value="YbiA-like"/>
    <property type="match status" value="1"/>
</dbReference>
<dbReference type="AlphaFoldDB" id="A0AAF3ESX5"/>
<sequence>MGTFQRRSKETDEIFTLFFTVASPFSNFHPCRFTAILGNDKLHKFCCVEQYYMYHKAMAADNESAAEQILRETVPRNIKKIGSELESLDYQRWKVISPGIMRQALFLKYENNEELRKLLFLTRGSTLVEASPTDCTWGIGLSLDDPGSSERSRWRGRNQLGMIMTAVREDLWYRDVYQKDREIIEKTIQEPGYFEAYFANIQRLPFEKARDRKRFKEELNVSLQESPQLSSKRPRFSPKSERREKRSRRRSPSRERNDRRRSPSRERNDRRRGRYDEKEERSKYARSSRDEKEENGKSRKRKRSRERSPGRSSDTKDSNETQRDTSFKGDSSGSRHARIKFDLNEEPPQPAPLEKSITGQKRLLSLLQQEKKKMQLQVPSTLQVADLEVKMVPEAVPITLGILPDATLEIIRHFNLPSTIERAPPAPPPEPLVEIHDEEHDVEEPFEFVPEATFLDIPLPESPLPKVRRPQSRSPTPVSEENSRKKRKRKDDDGGERKKSLKRHKHKKHRKSRRHRSTSNSSTASRHISAASSGSASSTPSHSRSKDKKRDPVRNISHGNNAIAIIISSSIIKAKSIGVGKLVILKVYTCKV</sequence>
<feature type="compositionally biased region" description="Basic and acidic residues" evidence="1">
    <location>
        <begin position="252"/>
        <end position="297"/>
    </location>
</feature>
<dbReference type="Gene3D" id="1.10.357.40">
    <property type="entry name" value="YbiA-like"/>
    <property type="match status" value="1"/>
</dbReference>
<feature type="region of interest" description="Disordered" evidence="1">
    <location>
        <begin position="219"/>
        <end position="335"/>
    </location>
</feature>
<keyword evidence="3" id="KW-1185">Reference proteome</keyword>
<feature type="region of interest" description="Disordered" evidence="1">
    <location>
        <begin position="457"/>
        <end position="555"/>
    </location>
</feature>
<feature type="compositionally biased region" description="Basic residues" evidence="1">
    <location>
        <begin position="499"/>
        <end position="517"/>
    </location>
</feature>
<evidence type="ECO:0000313" key="3">
    <source>
        <dbReference type="Proteomes" id="UP000887575"/>
    </source>
</evidence>
<dbReference type="Proteomes" id="UP000887575">
    <property type="component" value="Unassembled WGS sequence"/>
</dbReference>
<protein>
    <submittedName>
        <fullName evidence="4">NADAR domain-containing protein</fullName>
    </submittedName>
</protein>
<dbReference type="InterPro" id="IPR012816">
    <property type="entry name" value="NADAR"/>
</dbReference>
<evidence type="ECO:0000259" key="2">
    <source>
        <dbReference type="Pfam" id="PF08719"/>
    </source>
</evidence>
<accession>A0AAF3ESX5</accession>
<dbReference type="CDD" id="cd15457">
    <property type="entry name" value="NADAR"/>
    <property type="match status" value="1"/>
</dbReference>
<feature type="compositionally biased region" description="Polar residues" evidence="1">
    <location>
        <begin position="221"/>
        <end position="231"/>
    </location>
</feature>
<name>A0AAF3ESX5_9BILA</name>
<evidence type="ECO:0000256" key="1">
    <source>
        <dbReference type="SAM" id="MobiDB-lite"/>
    </source>
</evidence>
<feature type="compositionally biased region" description="Basic and acidic residues" evidence="1">
    <location>
        <begin position="306"/>
        <end position="327"/>
    </location>
</feature>
<dbReference type="InterPro" id="IPR037238">
    <property type="entry name" value="YbiA-like_sf"/>
</dbReference>
<proteinExistence type="predicted"/>
<dbReference type="Pfam" id="PF08719">
    <property type="entry name" value="NADAR"/>
    <property type="match status" value="1"/>
</dbReference>